<protein>
    <submittedName>
        <fullName evidence="6">Formate/nitrite transporter</fullName>
    </submittedName>
</protein>
<dbReference type="Gene3D" id="1.20.1080.10">
    <property type="entry name" value="Glycerol uptake facilitator protein"/>
    <property type="match status" value="1"/>
</dbReference>
<evidence type="ECO:0000256" key="3">
    <source>
        <dbReference type="ARBA" id="ARBA00022989"/>
    </source>
</evidence>
<dbReference type="GO" id="GO:0005886">
    <property type="term" value="C:plasma membrane"/>
    <property type="evidence" value="ECO:0007669"/>
    <property type="project" value="TreeGrafter"/>
</dbReference>
<keyword evidence="3 5" id="KW-1133">Transmembrane helix</keyword>
<reference evidence="6 7" key="1">
    <citation type="submission" date="2017-09" db="EMBL/GenBank/DDBJ databases">
        <title>Bacterial strain isolated from the female urinary microbiota.</title>
        <authorList>
            <person name="Thomas-White K."/>
            <person name="Kumar N."/>
            <person name="Forster S."/>
            <person name="Putonti C."/>
            <person name="Lawley T."/>
            <person name="Wolfe A.J."/>
        </authorList>
    </citation>
    <scope>NUCLEOTIDE SEQUENCE [LARGE SCALE GENOMIC DNA]</scope>
    <source>
        <strain evidence="6 7">UMB0240</strain>
    </source>
</reference>
<feature type="transmembrane region" description="Helical" evidence="5">
    <location>
        <begin position="35"/>
        <end position="56"/>
    </location>
</feature>
<dbReference type="PANTHER" id="PTHR30520">
    <property type="entry name" value="FORMATE TRANSPORTER-RELATED"/>
    <property type="match status" value="1"/>
</dbReference>
<dbReference type="EMBL" id="PNHQ01000009">
    <property type="protein sequence ID" value="PMC79794.1"/>
    <property type="molecule type" value="Genomic_DNA"/>
</dbReference>
<dbReference type="AlphaFoldDB" id="A0A2N6UE19"/>
<dbReference type="GO" id="GO:0015499">
    <property type="term" value="F:formate transmembrane transporter activity"/>
    <property type="evidence" value="ECO:0007669"/>
    <property type="project" value="TreeGrafter"/>
</dbReference>
<evidence type="ECO:0000256" key="2">
    <source>
        <dbReference type="ARBA" id="ARBA00022692"/>
    </source>
</evidence>
<dbReference type="InterPro" id="IPR023271">
    <property type="entry name" value="Aquaporin-like"/>
</dbReference>
<feature type="transmembrane region" description="Helical" evidence="5">
    <location>
        <begin position="68"/>
        <end position="87"/>
    </location>
</feature>
<evidence type="ECO:0000313" key="6">
    <source>
        <dbReference type="EMBL" id="PMC79794.1"/>
    </source>
</evidence>
<dbReference type="Pfam" id="PF01226">
    <property type="entry name" value="Form_Nir_trans"/>
    <property type="match status" value="1"/>
</dbReference>
<proteinExistence type="predicted"/>
<feature type="transmembrane region" description="Helical" evidence="5">
    <location>
        <begin position="157"/>
        <end position="176"/>
    </location>
</feature>
<evidence type="ECO:0000256" key="4">
    <source>
        <dbReference type="ARBA" id="ARBA00023136"/>
    </source>
</evidence>
<evidence type="ECO:0000313" key="7">
    <source>
        <dbReference type="Proteomes" id="UP000235701"/>
    </source>
</evidence>
<dbReference type="PANTHER" id="PTHR30520:SF8">
    <property type="entry name" value="NITRITE TRANSPORTER NIRC"/>
    <property type="match status" value="1"/>
</dbReference>
<organism evidence="6 7">
    <name type="scientific">Aerococcus viridans</name>
    <dbReference type="NCBI Taxonomy" id="1377"/>
    <lineage>
        <taxon>Bacteria</taxon>
        <taxon>Bacillati</taxon>
        <taxon>Bacillota</taxon>
        <taxon>Bacilli</taxon>
        <taxon>Lactobacillales</taxon>
        <taxon>Aerococcaceae</taxon>
        <taxon>Aerococcus</taxon>
    </lineage>
</organism>
<dbReference type="OrthoDB" id="9786493at2"/>
<keyword evidence="7" id="KW-1185">Reference proteome</keyword>
<comment type="caution">
    <text evidence="6">The sequence shown here is derived from an EMBL/GenBank/DDBJ whole genome shotgun (WGS) entry which is preliminary data.</text>
</comment>
<feature type="transmembrane region" description="Helical" evidence="5">
    <location>
        <begin position="108"/>
        <end position="130"/>
    </location>
</feature>
<name>A0A2N6UE19_9LACT</name>
<dbReference type="Proteomes" id="UP000235701">
    <property type="component" value="Unassembled WGS sequence"/>
</dbReference>
<keyword evidence="2 5" id="KW-0812">Transmembrane</keyword>
<gene>
    <name evidence="6" type="ORF">CJ191_04890</name>
</gene>
<feature type="transmembrane region" description="Helical" evidence="5">
    <location>
        <begin position="232"/>
        <end position="254"/>
    </location>
</feature>
<accession>A0A2N6UE19</accession>
<dbReference type="RefSeq" id="WP_102199143.1">
    <property type="nucleotide sequence ID" value="NZ_PNHQ01000009.1"/>
</dbReference>
<keyword evidence="4 5" id="KW-0472">Membrane</keyword>
<evidence type="ECO:0000256" key="1">
    <source>
        <dbReference type="ARBA" id="ARBA00004141"/>
    </source>
</evidence>
<feature type="transmembrane region" description="Helical" evidence="5">
    <location>
        <begin position="188"/>
        <end position="212"/>
    </location>
</feature>
<evidence type="ECO:0000256" key="5">
    <source>
        <dbReference type="SAM" id="Phobius"/>
    </source>
</evidence>
<sequence length="263" mass="29077">MSDKPISNFMNKIDGAVSKKETLFDQSKTKYLLRAIYAGFFLTLPTAIGMILWDVIALDYPPLGKITYALIFPIGLAMIIYLNGELATSNMMYLFTGAHRRNLTWSKALTIIVICTLMNLLGAIIVGILIGNSSAAHYFNADSALMTVINAKLDKDIWTLFIDGILANIFVNITIMGQMKMKDDTARLFFIIAVIFLFVYGGFEHIIANFSLMSLAFFSGNEMNLVAVLMNWTIAFIGNLIGGGVIMGLGYSFLNSHDAPYLD</sequence>
<comment type="subcellular location">
    <subcellularLocation>
        <location evidence="1">Membrane</location>
        <topology evidence="1">Multi-pass membrane protein</topology>
    </subcellularLocation>
</comment>
<dbReference type="InterPro" id="IPR000292">
    <property type="entry name" value="For/NO2_transpt"/>
</dbReference>